<comment type="caution">
    <text evidence="2">The sequence shown here is derived from an EMBL/GenBank/DDBJ whole genome shotgun (WGS) entry which is preliminary data.</text>
</comment>
<feature type="compositionally biased region" description="Basic and acidic residues" evidence="1">
    <location>
        <begin position="101"/>
        <end position="110"/>
    </location>
</feature>
<dbReference type="Proteomes" id="UP001292094">
    <property type="component" value="Unassembled WGS sequence"/>
</dbReference>
<gene>
    <name evidence="2" type="ORF">Pmani_016335</name>
</gene>
<sequence>MAMVCVSCKVAGQDSTNMYSRGQCYMYHTLTHLLTDVVYCMSHILPSFKSANSLYKPNLDLQFGLKRCLRLWNYQCTVSPKCIDPSTTSLPKAEKGNGPQTDKRSNSEHINRKHMNSSYVSGGDDDDINIH</sequence>
<organism evidence="2 3">
    <name type="scientific">Petrolisthes manimaculis</name>
    <dbReference type="NCBI Taxonomy" id="1843537"/>
    <lineage>
        <taxon>Eukaryota</taxon>
        <taxon>Metazoa</taxon>
        <taxon>Ecdysozoa</taxon>
        <taxon>Arthropoda</taxon>
        <taxon>Crustacea</taxon>
        <taxon>Multicrustacea</taxon>
        <taxon>Malacostraca</taxon>
        <taxon>Eumalacostraca</taxon>
        <taxon>Eucarida</taxon>
        <taxon>Decapoda</taxon>
        <taxon>Pleocyemata</taxon>
        <taxon>Anomura</taxon>
        <taxon>Galatheoidea</taxon>
        <taxon>Porcellanidae</taxon>
        <taxon>Petrolisthes</taxon>
    </lineage>
</organism>
<dbReference type="EMBL" id="JAWZYT010001434">
    <property type="protein sequence ID" value="KAK4312211.1"/>
    <property type="molecule type" value="Genomic_DNA"/>
</dbReference>
<dbReference type="AlphaFoldDB" id="A0AAE1PPB0"/>
<evidence type="ECO:0000313" key="3">
    <source>
        <dbReference type="Proteomes" id="UP001292094"/>
    </source>
</evidence>
<protein>
    <submittedName>
        <fullName evidence="2">Uncharacterized protein</fullName>
    </submittedName>
</protein>
<reference evidence="2" key="1">
    <citation type="submission" date="2023-11" db="EMBL/GenBank/DDBJ databases">
        <title>Genome assemblies of two species of porcelain crab, Petrolisthes cinctipes and Petrolisthes manimaculis (Anomura: Porcellanidae).</title>
        <authorList>
            <person name="Angst P."/>
        </authorList>
    </citation>
    <scope>NUCLEOTIDE SEQUENCE</scope>
    <source>
        <strain evidence="2">PB745_02</strain>
        <tissue evidence="2">Gill</tissue>
    </source>
</reference>
<accession>A0AAE1PPB0</accession>
<name>A0AAE1PPB0_9EUCA</name>
<evidence type="ECO:0000256" key="1">
    <source>
        <dbReference type="SAM" id="MobiDB-lite"/>
    </source>
</evidence>
<keyword evidence="3" id="KW-1185">Reference proteome</keyword>
<evidence type="ECO:0000313" key="2">
    <source>
        <dbReference type="EMBL" id="KAK4312211.1"/>
    </source>
</evidence>
<feature type="region of interest" description="Disordered" evidence="1">
    <location>
        <begin position="83"/>
        <end position="131"/>
    </location>
</feature>
<proteinExistence type="predicted"/>